<dbReference type="InterPro" id="IPR008030">
    <property type="entry name" value="NmrA-like"/>
</dbReference>
<dbReference type="InterPro" id="IPR036291">
    <property type="entry name" value="NAD(P)-bd_dom_sf"/>
</dbReference>
<evidence type="ECO:0000313" key="4">
    <source>
        <dbReference type="EMBL" id="MCS7476946.1"/>
    </source>
</evidence>
<comment type="caution">
    <text evidence="4">The sequence shown here is derived from an EMBL/GenBank/DDBJ whole genome shotgun (WGS) entry which is preliminary data.</text>
</comment>
<dbReference type="RefSeq" id="WP_259622459.1">
    <property type="nucleotide sequence ID" value="NZ_JANYMP010000003.1"/>
</dbReference>
<dbReference type="Proteomes" id="UP001141259">
    <property type="component" value="Unassembled WGS sequence"/>
</dbReference>
<evidence type="ECO:0000259" key="3">
    <source>
        <dbReference type="Pfam" id="PF05368"/>
    </source>
</evidence>
<accession>A0A9X2VHW6</accession>
<sequence length="315" mass="33891">MSDKKIIAVLGSTGAQGGGLVRAILDDPDGPFTARAITRDAGTAKARALAERGAEVVEASLEDEDSLRRAFEGAHGVYVVTNFWESFSADVELAQAATAARAVKAAGVAHVVWSTLEDTRDVIPVSDPRVPVLQERYTVPHFDAKAEADAFFRDSGVPTTYLRTTFYWEGFTQGSGPTRGEDGRLVLTLPMGEARLAGVAAEDIGRTAYGIFAAGQEYVGKTVSIAGDHLTGEQYAAAFADALGEPVDYRPLTHDQLRSLGVPAGEELGNMFQFYVEGEQDFVGARDLDRVRALNPRLQSFRGWLDEHVEAVKPA</sequence>
<dbReference type="PANTHER" id="PTHR42748:SF7">
    <property type="entry name" value="NMRA LIKE REDOX SENSOR 1-RELATED"/>
    <property type="match status" value="1"/>
</dbReference>
<dbReference type="Gene3D" id="3.40.50.720">
    <property type="entry name" value="NAD(P)-binding Rossmann-like Domain"/>
    <property type="match status" value="1"/>
</dbReference>
<keyword evidence="2" id="KW-0521">NADP</keyword>
<protein>
    <submittedName>
        <fullName evidence="4">NmrA/HSCARG family protein</fullName>
    </submittedName>
</protein>
<evidence type="ECO:0000313" key="5">
    <source>
        <dbReference type="Proteomes" id="UP001141259"/>
    </source>
</evidence>
<dbReference type="Pfam" id="PF05368">
    <property type="entry name" value="NmrA"/>
    <property type="match status" value="1"/>
</dbReference>
<evidence type="ECO:0000256" key="1">
    <source>
        <dbReference type="ARBA" id="ARBA00006328"/>
    </source>
</evidence>
<keyword evidence="5" id="KW-1185">Reference proteome</keyword>
<proteinExistence type="inferred from homology"/>
<reference evidence="4" key="1">
    <citation type="submission" date="2022-08" db="EMBL/GenBank/DDBJ databases">
        <authorList>
            <person name="Tistechok S."/>
            <person name="Samborskyy M."/>
            <person name="Roman I."/>
        </authorList>
    </citation>
    <scope>NUCLEOTIDE SEQUENCE</scope>
    <source>
        <strain evidence="4">DSM 103496</strain>
    </source>
</reference>
<comment type="similarity">
    <text evidence="1">Belongs to the NmrA-type oxidoreductase family.</text>
</comment>
<feature type="domain" description="NmrA-like" evidence="3">
    <location>
        <begin position="4"/>
        <end position="279"/>
    </location>
</feature>
<name>A0A9X2VHW6_9PSEU</name>
<dbReference type="InterPro" id="IPR051164">
    <property type="entry name" value="NmrA-like_oxidored"/>
</dbReference>
<dbReference type="PANTHER" id="PTHR42748">
    <property type="entry name" value="NITROGEN METABOLITE REPRESSION PROTEIN NMRA FAMILY MEMBER"/>
    <property type="match status" value="1"/>
</dbReference>
<dbReference type="CDD" id="cd05251">
    <property type="entry name" value="NmrA_like_SDR_a"/>
    <property type="match status" value="1"/>
</dbReference>
<dbReference type="SUPFAM" id="SSF51735">
    <property type="entry name" value="NAD(P)-binding Rossmann-fold domains"/>
    <property type="match status" value="1"/>
</dbReference>
<evidence type="ECO:0000256" key="2">
    <source>
        <dbReference type="ARBA" id="ARBA00022857"/>
    </source>
</evidence>
<dbReference type="AlphaFoldDB" id="A0A9X2VHW6"/>
<gene>
    <name evidence="4" type="ORF">NZH93_08765</name>
</gene>
<organism evidence="4 5">
    <name type="scientific">Umezawaea endophytica</name>
    <dbReference type="NCBI Taxonomy" id="1654476"/>
    <lineage>
        <taxon>Bacteria</taxon>
        <taxon>Bacillati</taxon>
        <taxon>Actinomycetota</taxon>
        <taxon>Actinomycetes</taxon>
        <taxon>Pseudonocardiales</taxon>
        <taxon>Pseudonocardiaceae</taxon>
        <taxon>Umezawaea</taxon>
    </lineage>
</organism>
<dbReference type="Gene3D" id="3.90.25.10">
    <property type="entry name" value="UDP-galactose 4-epimerase, domain 1"/>
    <property type="match status" value="1"/>
</dbReference>
<dbReference type="EMBL" id="JANYMP010000003">
    <property type="protein sequence ID" value="MCS7476946.1"/>
    <property type="molecule type" value="Genomic_DNA"/>
</dbReference>